<gene>
    <name evidence="1" type="ORF">MUK42_13422</name>
</gene>
<dbReference type="EMBL" id="CP097508">
    <property type="protein sequence ID" value="URE10951.1"/>
    <property type="molecule type" value="Genomic_DNA"/>
</dbReference>
<sequence length="87" mass="9428">MAYPSPPLPMPLSIGLTVDRLSWAPDLAAPPPTTVIRAGLDGRDGSIHPRFEPGLAVVWLVRSCERIGPELPRQFWTGLIQGNTGSR</sequence>
<keyword evidence="2" id="KW-1185">Reference proteome</keyword>
<proteinExistence type="predicted"/>
<dbReference type="AlphaFoldDB" id="A0A9E7G8K9"/>
<dbReference type="Proteomes" id="UP001055439">
    <property type="component" value="Chromosome 6"/>
</dbReference>
<accession>A0A9E7G8K9</accession>
<evidence type="ECO:0000313" key="2">
    <source>
        <dbReference type="Proteomes" id="UP001055439"/>
    </source>
</evidence>
<protein>
    <submittedName>
        <fullName evidence="1">Uncharacterized protein</fullName>
    </submittedName>
</protein>
<organism evidence="1 2">
    <name type="scientific">Musa troglodytarum</name>
    <name type="common">fe'i banana</name>
    <dbReference type="NCBI Taxonomy" id="320322"/>
    <lineage>
        <taxon>Eukaryota</taxon>
        <taxon>Viridiplantae</taxon>
        <taxon>Streptophyta</taxon>
        <taxon>Embryophyta</taxon>
        <taxon>Tracheophyta</taxon>
        <taxon>Spermatophyta</taxon>
        <taxon>Magnoliopsida</taxon>
        <taxon>Liliopsida</taxon>
        <taxon>Zingiberales</taxon>
        <taxon>Musaceae</taxon>
        <taxon>Musa</taxon>
    </lineage>
</organism>
<name>A0A9E7G8K9_9LILI</name>
<reference evidence="1" key="1">
    <citation type="submission" date="2022-05" db="EMBL/GenBank/DDBJ databases">
        <title>The Musa troglodytarum L. genome provides insights into the mechanism of non-climacteric behaviour and enrichment of carotenoids.</title>
        <authorList>
            <person name="Wang J."/>
        </authorList>
    </citation>
    <scope>NUCLEOTIDE SEQUENCE</scope>
    <source>
        <tissue evidence="1">Leaf</tissue>
    </source>
</reference>
<evidence type="ECO:0000313" key="1">
    <source>
        <dbReference type="EMBL" id="URE10951.1"/>
    </source>
</evidence>